<dbReference type="PANTHER" id="PTHR13780:SF36">
    <property type="entry name" value="CBS DOMAIN-CONTAINING PROTEIN"/>
    <property type="match status" value="1"/>
</dbReference>
<dbReference type="SUPFAM" id="SSF54631">
    <property type="entry name" value="CBS-domain pair"/>
    <property type="match status" value="2"/>
</dbReference>
<dbReference type="InterPro" id="IPR050511">
    <property type="entry name" value="AMPK_gamma/SDS23_families"/>
</dbReference>
<evidence type="ECO:0000313" key="5">
    <source>
        <dbReference type="EMBL" id="OBZ85115.1"/>
    </source>
</evidence>
<dbReference type="SMART" id="SM00116">
    <property type="entry name" value="CBS"/>
    <property type="match status" value="4"/>
</dbReference>
<gene>
    <name evidence="5" type="primary">SDS23_0</name>
    <name evidence="5" type="ORF">A0J61_06826</name>
</gene>
<feature type="domain" description="CBS" evidence="4">
    <location>
        <begin position="270"/>
        <end position="329"/>
    </location>
</feature>
<dbReference type="InterPro" id="IPR000644">
    <property type="entry name" value="CBS_dom"/>
</dbReference>
<feature type="domain" description="CBS" evidence="4">
    <location>
        <begin position="181"/>
        <end position="248"/>
    </location>
</feature>
<comment type="caution">
    <text evidence="5">The sequence shown here is derived from an EMBL/GenBank/DDBJ whole genome shotgun (WGS) entry which is preliminary data.</text>
</comment>
<protein>
    <submittedName>
        <fullName evidence="5">Protein SDS23</fullName>
    </submittedName>
</protein>
<keyword evidence="1" id="KW-0677">Repeat</keyword>
<proteinExistence type="predicted"/>
<name>A0A1C7N7J4_9FUNG</name>
<evidence type="ECO:0000256" key="2">
    <source>
        <dbReference type="ARBA" id="ARBA00023122"/>
    </source>
</evidence>
<dbReference type="STRING" id="101091.A0A1C7N7J4"/>
<dbReference type="GO" id="GO:0004865">
    <property type="term" value="F:protein serine/threonine phosphatase inhibitor activity"/>
    <property type="evidence" value="ECO:0007669"/>
    <property type="project" value="TreeGrafter"/>
</dbReference>
<feature type="non-terminal residue" evidence="5">
    <location>
        <position position="334"/>
    </location>
</feature>
<dbReference type="PROSITE" id="PS51371">
    <property type="entry name" value="CBS"/>
    <property type="match status" value="3"/>
</dbReference>
<dbReference type="InParanoid" id="A0A1C7N7J4"/>
<dbReference type="OrthoDB" id="449052at2759"/>
<dbReference type="GO" id="GO:0042149">
    <property type="term" value="P:cellular response to glucose starvation"/>
    <property type="evidence" value="ECO:0007669"/>
    <property type="project" value="TreeGrafter"/>
</dbReference>
<dbReference type="InterPro" id="IPR046342">
    <property type="entry name" value="CBS_dom_sf"/>
</dbReference>
<organism evidence="5 6">
    <name type="scientific">Choanephora cucurbitarum</name>
    <dbReference type="NCBI Taxonomy" id="101091"/>
    <lineage>
        <taxon>Eukaryota</taxon>
        <taxon>Fungi</taxon>
        <taxon>Fungi incertae sedis</taxon>
        <taxon>Mucoromycota</taxon>
        <taxon>Mucoromycotina</taxon>
        <taxon>Mucoromycetes</taxon>
        <taxon>Mucorales</taxon>
        <taxon>Mucorineae</taxon>
        <taxon>Choanephoraceae</taxon>
        <taxon>Choanephoroideae</taxon>
        <taxon>Choanephora</taxon>
    </lineage>
</organism>
<dbReference type="FunCoup" id="A0A1C7N7J4">
    <property type="interactions" value="37"/>
</dbReference>
<feature type="domain" description="CBS" evidence="4">
    <location>
        <begin position="16"/>
        <end position="87"/>
    </location>
</feature>
<dbReference type="Gene3D" id="3.10.580.10">
    <property type="entry name" value="CBS-domain"/>
    <property type="match status" value="2"/>
</dbReference>
<dbReference type="PANTHER" id="PTHR13780">
    <property type="entry name" value="AMP-ACTIVATED PROTEIN KINASE, GAMMA REGULATORY SUBUNIT"/>
    <property type="match status" value="1"/>
</dbReference>
<keyword evidence="2 3" id="KW-0129">CBS domain</keyword>
<evidence type="ECO:0000313" key="6">
    <source>
        <dbReference type="Proteomes" id="UP000093000"/>
    </source>
</evidence>
<dbReference type="Proteomes" id="UP000093000">
    <property type="component" value="Unassembled WGS sequence"/>
</dbReference>
<dbReference type="Pfam" id="PF00571">
    <property type="entry name" value="CBS"/>
    <property type="match status" value="4"/>
</dbReference>
<dbReference type="EMBL" id="LUGH01000431">
    <property type="protein sequence ID" value="OBZ85115.1"/>
    <property type="molecule type" value="Genomic_DNA"/>
</dbReference>
<keyword evidence="6" id="KW-1185">Reference proteome</keyword>
<evidence type="ECO:0000259" key="4">
    <source>
        <dbReference type="PROSITE" id="PS51371"/>
    </source>
</evidence>
<dbReference type="CDD" id="cd02205">
    <property type="entry name" value="CBS_pair_SF"/>
    <property type="match status" value="3"/>
</dbReference>
<sequence length="334" mass="37345">MTHREGITTTTKDWMMIPVSNLVKNQKVIQIDGTLSVEEACQILVSNNISSAPVFSDPRHYIGMFDYGDVIAYILLVLHLKPGQDDRVDPDAFEIKDIVQRALRGQKVPVGMASDLSRKNPFYSILEEATLLSALEIFAYGTHRVSMLNPEGDISGILSQSTVVNYLYENRKQFPEIDQAMNKTIRELKLGDAPVIGVDINASVLDALSIMSSNGISSLAILQNNKQLMGNISITDVKHIMKGYTHRMLWKTCFQFISHVRTEQGMIDGQDRLPVFDVRKDASLGFTIAKLLATKAHRVWVVDDHQHAIGVVSLTDIIRVFASMVGIEVYERRA</sequence>
<evidence type="ECO:0000256" key="1">
    <source>
        <dbReference type="ARBA" id="ARBA00022737"/>
    </source>
</evidence>
<accession>A0A1C7N7J4</accession>
<dbReference type="AlphaFoldDB" id="A0A1C7N7J4"/>
<reference evidence="5 6" key="1">
    <citation type="submission" date="2016-03" db="EMBL/GenBank/DDBJ databases">
        <title>Choanephora cucurbitarum.</title>
        <authorList>
            <person name="Min B."/>
            <person name="Park H."/>
            <person name="Park J.-H."/>
            <person name="Shin H.-D."/>
            <person name="Choi I.-G."/>
        </authorList>
    </citation>
    <scope>NUCLEOTIDE SEQUENCE [LARGE SCALE GENOMIC DNA]</scope>
    <source>
        <strain evidence="5 6">KUS-F28377</strain>
    </source>
</reference>
<evidence type="ECO:0000256" key="3">
    <source>
        <dbReference type="PROSITE-ProRule" id="PRU00703"/>
    </source>
</evidence>